<dbReference type="InterPro" id="IPR000845">
    <property type="entry name" value="Nucleoside_phosphorylase_d"/>
</dbReference>
<dbReference type="InterPro" id="IPR010044">
    <property type="entry name" value="MTAP"/>
</dbReference>
<dbReference type="SUPFAM" id="SSF53167">
    <property type="entry name" value="Purine and uridine phosphorylases"/>
    <property type="match status" value="1"/>
</dbReference>
<dbReference type="CDD" id="cd09010">
    <property type="entry name" value="MTAP_SsMTAPII_like_MTIP"/>
    <property type="match status" value="1"/>
</dbReference>
<dbReference type="AlphaFoldDB" id="E6Q1W3"/>
<feature type="domain" description="Nucleoside phosphorylase" evidence="5">
    <location>
        <begin position="28"/>
        <end position="264"/>
    </location>
</feature>
<protein>
    <recommendedName>
        <fullName evidence="5">Nucleoside phosphorylase domain-containing protein</fullName>
    </recommendedName>
</protein>
<dbReference type="GO" id="GO:0006166">
    <property type="term" value="P:purine ribonucleoside salvage"/>
    <property type="evidence" value="ECO:0007669"/>
    <property type="project" value="UniProtKB-KW"/>
</dbReference>
<dbReference type="NCBIfam" id="NF005876">
    <property type="entry name" value="PRK07823.1"/>
    <property type="match status" value="1"/>
</dbReference>
<reference evidence="6" key="1">
    <citation type="submission" date="2009-10" db="EMBL/GenBank/DDBJ databases">
        <title>Diversity of trophic interactions inside an arsenic-rich microbial ecosystem.</title>
        <authorList>
            <person name="Bertin P.N."/>
            <person name="Heinrich-Salmeron A."/>
            <person name="Pelletier E."/>
            <person name="Goulhen-Chollet F."/>
            <person name="Arsene-Ploetze F."/>
            <person name="Gallien S."/>
            <person name="Calteau A."/>
            <person name="Vallenet D."/>
            <person name="Casiot C."/>
            <person name="Chane-Woon-Ming B."/>
            <person name="Giloteaux L."/>
            <person name="Barakat M."/>
            <person name="Bonnefoy V."/>
            <person name="Bruneel O."/>
            <person name="Chandler M."/>
            <person name="Cleiss J."/>
            <person name="Duran R."/>
            <person name="Elbaz-Poulichet F."/>
            <person name="Fonknechten N."/>
            <person name="Lauga B."/>
            <person name="Mornico D."/>
            <person name="Ortet P."/>
            <person name="Schaeffer C."/>
            <person name="Siguier P."/>
            <person name="Alexander Thil Smith A."/>
            <person name="Van Dorsselaer A."/>
            <person name="Weissenbach J."/>
            <person name="Medigue C."/>
            <person name="Le Paslier D."/>
        </authorList>
    </citation>
    <scope>NUCLEOTIDE SEQUENCE</scope>
</reference>
<evidence type="ECO:0000256" key="1">
    <source>
        <dbReference type="ARBA" id="ARBA00006751"/>
    </source>
</evidence>
<keyword evidence="3" id="KW-0808">Transferase</keyword>
<keyword evidence="2" id="KW-0328">Glycosyltransferase</keyword>
<gene>
    <name evidence="6" type="ORF">CARN4_0526</name>
</gene>
<dbReference type="PROSITE" id="PS01240">
    <property type="entry name" value="PNP_MTAP_2"/>
    <property type="match status" value="1"/>
</dbReference>
<organism evidence="6">
    <name type="scientific">mine drainage metagenome</name>
    <dbReference type="NCBI Taxonomy" id="410659"/>
    <lineage>
        <taxon>unclassified sequences</taxon>
        <taxon>metagenomes</taxon>
        <taxon>ecological metagenomes</taxon>
    </lineage>
</organism>
<dbReference type="FunFam" id="3.40.50.1580:FF:000012">
    <property type="entry name" value="Probable 6-oxopurine nucleoside phosphorylase"/>
    <property type="match status" value="1"/>
</dbReference>
<evidence type="ECO:0000256" key="4">
    <source>
        <dbReference type="ARBA" id="ARBA00022726"/>
    </source>
</evidence>
<dbReference type="NCBIfam" id="TIGR01694">
    <property type="entry name" value="MTAP"/>
    <property type="match status" value="1"/>
</dbReference>
<evidence type="ECO:0000313" key="6">
    <source>
        <dbReference type="EMBL" id="CBI01173.1"/>
    </source>
</evidence>
<dbReference type="Pfam" id="PF01048">
    <property type="entry name" value="PNP_UDP_1"/>
    <property type="match status" value="1"/>
</dbReference>
<comment type="similarity">
    <text evidence="1">Belongs to the PNP/MTAP phosphorylase family.</text>
</comment>
<name>E6Q1W3_9ZZZZ</name>
<dbReference type="InterPro" id="IPR035994">
    <property type="entry name" value="Nucleoside_phosphorylase_sf"/>
</dbReference>
<sequence length="284" mass="31185">MCLKINIAGSTILPTNLQVMQTNEQADIGVFGGSGFYSLIENAREIWIETPYGAPSDRVALGEIAGKRVAFLPRHGKDHRFPPQAINYRANLYAMKMLGVSRIIAPTACGSLAVHVKPGSMVVADQVVDRTTGRRDTFFDGPITTHVSFADPYCPTLRGIAVKSLVELGIETHERGTVVVIQGPRFSTRAESKWFQSQGWEVINMTQYPESYLARELEICYANISLITDYDVGLEGMSPVSHAEVMKVFASNNERVKAALGKIIERVDLHADCSCRHALDGARG</sequence>
<evidence type="ECO:0000259" key="5">
    <source>
        <dbReference type="Pfam" id="PF01048"/>
    </source>
</evidence>
<dbReference type="PANTHER" id="PTHR42679:SF2">
    <property type="entry name" value="S-METHYL-5'-THIOADENOSINE PHOSPHORYLASE"/>
    <property type="match status" value="1"/>
</dbReference>
<dbReference type="Gene3D" id="3.40.50.1580">
    <property type="entry name" value="Nucleoside phosphorylase domain"/>
    <property type="match status" value="1"/>
</dbReference>
<dbReference type="GO" id="GO:0017061">
    <property type="term" value="F:S-methyl-5-thioadenosine phosphorylase activity"/>
    <property type="evidence" value="ECO:0007669"/>
    <property type="project" value="InterPro"/>
</dbReference>
<proteinExistence type="inferred from homology"/>
<dbReference type="PANTHER" id="PTHR42679">
    <property type="entry name" value="S-METHYL-5'-THIOADENOSINE PHOSPHORYLASE"/>
    <property type="match status" value="1"/>
</dbReference>
<evidence type="ECO:0000256" key="2">
    <source>
        <dbReference type="ARBA" id="ARBA00022676"/>
    </source>
</evidence>
<dbReference type="InterPro" id="IPR018099">
    <property type="entry name" value="Purine_phosphorylase-2_CS"/>
</dbReference>
<comment type="caution">
    <text evidence="6">The sequence shown here is derived from an EMBL/GenBank/DDBJ whole genome shotgun (WGS) entry which is preliminary data.</text>
</comment>
<dbReference type="EMBL" id="CABO01000015">
    <property type="protein sequence ID" value="CBI01173.1"/>
    <property type="molecule type" value="Genomic_DNA"/>
</dbReference>
<accession>E6Q1W3</accession>
<dbReference type="GO" id="GO:0005829">
    <property type="term" value="C:cytosol"/>
    <property type="evidence" value="ECO:0007669"/>
    <property type="project" value="TreeGrafter"/>
</dbReference>
<dbReference type="GO" id="GO:0019509">
    <property type="term" value="P:L-methionine salvage from methylthioadenosine"/>
    <property type="evidence" value="ECO:0007669"/>
    <property type="project" value="TreeGrafter"/>
</dbReference>
<evidence type="ECO:0000256" key="3">
    <source>
        <dbReference type="ARBA" id="ARBA00022679"/>
    </source>
</evidence>
<dbReference type="HAMAP" id="MF_01963">
    <property type="entry name" value="MTAP"/>
    <property type="match status" value="1"/>
</dbReference>
<keyword evidence="4" id="KW-0660">Purine salvage</keyword>